<keyword evidence="4" id="KW-1185">Reference proteome</keyword>
<protein>
    <recommendedName>
        <fullName evidence="5">ABC transporter substrate-binding protein</fullName>
    </recommendedName>
</protein>
<evidence type="ECO:0008006" key="5">
    <source>
        <dbReference type="Google" id="ProtNLM"/>
    </source>
</evidence>
<keyword evidence="2" id="KW-0732">Signal</keyword>
<feature type="region of interest" description="Disordered" evidence="1">
    <location>
        <begin position="23"/>
        <end position="60"/>
    </location>
</feature>
<evidence type="ECO:0000256" key="2">
    <source>
        <dbReference type="SAM" id="SignalP"/>
    </source>
</evidence>
<organism evidence="3 4">
    <name type="scientific">Gemmata palustris</name>
    <dbReference type="NCBI Taxonomy" id="2822762"/>
    <lineage>
        <taxon>Bacteria</taxon>
        <taxon>Pseudomonadati</taxon>
        <taxon>Planctomycetota</taxon>
        <taxon>Planctomycetia</taxon>
        <taxon>Gemmatales</taxon>
        <taxon>Gemmataceae</taxon>
        <taxon>Gemmata</taxon>
    </lineage>
</organism>
<evidence type="ECO:0000313" key="4">
    <source>
        <dbReference type="Proteomes" id="UP000676565"/>
    </source>
</evidence>
<accession>A0ABS5BWV2</accession>
<dbReference type="Proteomes" id="UP000676565">
    <property type="component" value="Unassembled WGS sequence"/>
</dbReference>
<proteinExistence type="predicted"/>
<dbReference type="RefSeq" id="WP_210657977.1">
    <property type="nucleotide sequence ID" value="NZ_JAGKQQ010000001.1"/>
</dbReference>
<feature type="signal peptide" evidence="2">
    <location>
        <begin position="1"/>
        <end position="25"/>
    </location>
</feature>
<comment type="caution">
    <text evidence="3">The sequence shown here is derived from an EMBL/GenBank/DDBJ whole genome shotgun (WGS) entry which is preliminary data.</text>
</comment>
<name>A0ABS5BWV2_9BACT</name>
<evidence type="ECO:0000256" key="1">
    <source>
        <dbReference type="SAM" id="MobiDB-lite"/>
    </source>
</evidence>
<feature type="chain" id="PRO_5046858370" description="ABC transporter substrate-binding protein" evidence="2">
    <location>
        <begin position="26"/>
        <end position="60"/>
    </location>
</feature>
<dbReference type="EMBL" id="JAGKQQ010000001">
    <property type="protein sequence ID" value="MBP3958209.1"/>
    <property type="molecule type" value="Genomic_DNA"/>
</dbReference>
<sequence>MKRSVVRVTVSGFLLALVMSTVGCGSDGKEVNPKAPADAPKLEMKTPAGAGKSAPKGKSD</sequence>
<evidence type="ECO:0000313" key="3">
    <source>
        <dbReference type="EMBL" id="MBP3958209.1"/>
    </source>
</evidence>
<dbReference type="PROSITE" id="PS51257">
    <property type="entry name" value="PROKAR_LIPOPROTEIN"/>
    <property type="match status" value="1"/>
</dbReference>
<reference evidence="3 4" key="1">
    <citation type="submission" date="2021-04" db="EMBL/GenBank/DDBJ databases">
        <authorList>
            <person name="Ivanova A."/>
        </authorList>
    </citation>
    <scope>NUCLEOTIDE SEQUENCE [LARGE SCALE GENOMIC DNA]</scope>
    <source>
        <strain evidence="3 4">G18</strain>
    </source>
</reference>
<gene>
    <name evidence="3" type="ORF">J8F10_23420</name>
</gene>